<evidence type="ECO:0000313" key="3">
    <source>
        <dbReference type="Proteomes" id="UP000698028"/>
    </source>
</evidence>
<dbReference type="Pfam" id="PF04402">
    <property type="entry name" value="SIMPL"/>
    <property type="match status" value="1"/>
</dbReference>
<gene>
    <name evidence="2" type="ORF">KTQ36_10595</name>
</gene>
<comment type="caution">
    <text evidence="2">The sequence shown here is derived from an EMBL/GenBank/DDBJ whole genome shotgun (WGS) entry which is preliminary data.</text>
</comment>
<dbReference type="Proteomes" id="UP000698028">
    <property type="component" value="Unassembled WGS sequence"/>
</dbReference>
<sequence length="244" mass="26051">MTSTRILPILAAALALNPATAMAQVQTAPALAEDATRLDLTVTGKTTRVPDIATISTGVQTRARTAQEAIRQNAQRMSQVLAALREAGVAERDIRTSQLSLNPQYDYRRESGEGPVLTGYVATNQVSVRFRDIAKSGEIIDALVSVGANQINGPMLSIDDVDAAMDEARANAIAEGRQRAELYAAAMGKRVTRVVMVSEGRAANRPPIVMNAARSMAMEDAADTQIVPGEQDVAVVLQMSFDLE</sequence>
<name>A0ABS6V838_9SPHN</name>
<dbReference type="InterPro" id="IPR052022">
    <property type="entry name" value="26kDa_periplasmic_antigen"/>
</dbReference>
<accession>A0ABS6V838</accession>
<dbReference type="RefSeq" id="WP_218633621.1">
    <property type="nucleotide sequence ID" value="NZ_JAHVAH010000001.1"/>
</dbReference>
<reference evidence="2 3" key="1">
    <citation type="submission" date="2021-07" db="EMBL/GenBank/DDBJ databases">
        <title>The draft genome sequence of Sphingomicrobium sp. B8.</title>
        <authorList>
            <person name="Mu L."/>
        </authorList>
    </citation>
    <scope>NUCLEOTIDE SEQUENCE [LARGE SCALE GENOMIC DNA]</scope>
    <source>
        <strain evidence="2 3">B8</strain>
    </source>
</reference>
<keyword evidence="1" id="KW-0732">Signal</keyword>
<dbReference type="PANTHER" id="PTHR34387:SF1">
    <property type="entry name" value="PERIPLASMIC IMMUNOGENIC PROTEIN"/>
    <property type="match status" value="1"/>
</dbReference>
<dbReference type="EMBL" id="JAHVAH010000001">
    <property type="protein sequence ID" value="MBW0145738.1"/>
    <property type="molecule type" value="Genomic_DNA"/>
</dbReference>
<feature type="chain" id="PRO_5046268396" evidence="1">
    <location>
        <begin position="24"/>
        <end position="244"/>
    </location>
</feature>
<evidence type="ECO:0000256" key="1">
    <source>
        <dbReference type="SAM" id="SignalP"/>
    </source>
</evidence>
<evidence type="ECO:0000313" key="2">
    <source>
        <dbReference type="EMBL" id="MBW0145738.1"/>
    </source>
</evidence>
<protein>
    <submittedName>
        <fullName evidence="2">SIMPL domain-containing protein</fullName>
    </submittedName>
</protein>
<feature type="signal peptide" evidence="1">
    <location>
        <begin position="1"/>
        <end position="23"/>
    </location>
</feature>
<dbReference type="PANTHER" id="PTHR34387">
    <property type="entry name" value="SLR1258 PROTEIN"/>
    <property type="match status" value="1"/>
</dbReference>
<dbReference type="InterPro" id="IPR007497">
    <property type="entry name" value="SIMPL/DUF541"/>
</dbReference>
<keyword evidence="3" id="KW-1185">Reference proteome</keyword>
<proteinExistence type="predicted"/>
<organism evidence="2 3">
    <name type="scientific">Sphingomicrobium clamense</name>
    <dbReference type="NCBI Taxonomy" id="2851013"/>
    <lineage>
        <taxon>Bacteria</taxon>
        <taxon>Pseudomonadati</taxon>
        <taxon>Pseudomonadota</taxon>
        <taxon>Alphaproteobacteria</taxon>
        <taxon>Sphingomonadales</taxon>
        <taxon>Sphingomonadaceae</taxon>
        <taxon>Sphingomicrobium</taxon>
    </lineage>
</organism>